<name>A0A7X6D9E9_9ENTE</name>
<dbReference type="Proteomes" id="UP000521358">
    <property type="component" value="Unassembled WGS sequence"/>
</dbReference>
<dbReference type="RefSeq" id="WP_167807400.1">
    <property type="nucleotide sequence ID" value="NZ_JAAVMB010000009.1"/>
</dbReference>
<evidence type="ECO:0000313" key="2">
    <source>
        <dbReference type="EMBL" id="NKC68147.1"/>
    </source>
</evidence>
<organism evidence="2 3">
    <name type="scientific">Vagococcus fluvialis</name>
    <dbReference type="NCBI Taxonomy" id="2738"/>
    <lineage>
        <taxon>Bacteria</taxon>
        <taxon>Bacillati</taxon>
        <taxon>Bacillota</taxon>
        <taxon>Bacilli</taxon>
        <taxon>Lactobacillales</taxon>
        <taxon>Enterococcaceae</taxon>
        <taxon>Vagococcus</taxon>
    </lineage>
</organism>
<dbReference type="Gene3D" id="2.40.260.10">
    <property type="entry name" value="Sortase"/>
    <property type="match status" value="1"/>
</dbReference>
<gene>
    <name evidence="2" type="ORF">HED35_08615</name>
</gene>
<protein>
    <submittedName>
        <fullName evidence="2">Sortase</fullName>
    </submittedName>
</protein>
<dbReference type="EMBL" id="JAAVMB010000009">
    <property type="protein sequence ID" value="NKC68147.1"/>
    <property type="molecule type" value="Genomic_DNA"/>
</dbReference>
<dbReference type="SUPFAM" id="SSF63817">
    <property type="entry name" value="Sortase"/>
    <property type="match status" value="1"/>
</dbReference>
<evidence type="ECO:0000256" key="1">
    <source>
        <dbReference type="ARBA" id="ARBA00022801"/>
    </source>
</evidence>
<dbReference type="InterPro" id="IPR005754">
    <property type="entry name" value="Sortase"/>
</dbReference>
<dbReference type="GO" id="GO:0016787">
    <property type="term" value="F:hydrolase activity"/>
    <property type="evidence" value="ECO:0007669"/>
    <property type="project" value="UniProtKB-KW"/>
</dbReference>
<reference evidence="2 3" key="1">
    <citation type="submission" date="2020-03" db="EMBL/GenBank/DDBJ databases">
        <title>Bacterial samples isolated from urine from healthy bovine heifers (Gyr breed).</title>
        <authorList>
            <person name="Giannattasio-Ferraz S."/>
            <person name="Maskeri L."/>
            <person name="Penido A."/>
            <person name="Barbosa-Stancioli E.F."/>
            <person name="Putonti C."/>
        </authorList>
    </citation>
    <scope>NUCLEOTIDE SEQUENCE [LARGE SCALE GENOMIC DNA]</scope>
    <source>
        <strain evidence="2 3">UFMG-H7</strain>
    </source>
</reference>
<sequence>MTAKIYRAFLSLLLLFVAGKVVSFVAPEEITFARESSSNVEEVEVAENIVYSDVPDPVEGTELEVNIEEEIAEEATEAEEDLEVEIGITSDESVEDNNKEHLIVDGSIEEEVVAETTDGTTTLESVSEYPQPMTIYVSNVAIRYENGGMAYGQSIIDKDANMVSTWGGAEVQNGNDGLSTHFIGHNPGIFSELFGLSIGSEVGVTDSQGNLTTYVVSLIWVVDNSGYDVNTGEDTWDLITGAGNGEAVSLQTCIDDYTNLIVFAIAK</sequence>
<keyword evidence="1" id="KW-0378">Hydrolase</keyword>
<dbReference type="AlphaFoldDB" id="A0A7X6D9E9"/>
<dbReference type="InterPro" id="IPR023365">
    <property type="entry name" value="Sortase_dom-sf"/>
</dbReference>
<accession>A0A7X6D9E9</accession>
<proteinExistence type="predicted"/>
<evidence type="ECO:0000313" key="3">
    <source>
        <dbReference type="Proteomes" id="UP000521358"/>
    </source>
</evidence>
<comment type="caution">
    <text evidence="2">The sequence shown here is derived from an EMBL/GenBank/DDBJ whole genome shotgun (WGS) entry which is preliminary data.</text>
</comment>
<dbReference type="Pfam" id="PF04203">
    <property type="entry name" value="Sortase"/>
    <property type="match status" value="1"/>
</dbReference>